<comment type="subcellular location">
    <subcellularLocation>
        <location evidence="1">Secreted</location>
    </subcellularLocation>
</comment>
<dbReference type="GO" id="GO:0005576">
    <property type="term" value="C:extracellular region"/>
    <property type="evidence" value="ECO:0007669"/>
    <property type="project" value="UniProtKB-SubCell"/>
</dbReference>
<evidence type="ECO:0000256" key="2">
    <source>
        <dbReference type="ARBA" id="ARBA00022729"/>
    </source>
</evidence>
<sequence length="244" mass="28370">MKKPFFIVFLLSIILGSCKFITPPERNTPIICLTFDDQKSGVFTYAFPLMQEYGYRGTCYVNSQYLYGPKNMSLAQIQTLHNDYNWEIGGHSLRHEDLAELTYEEAEYTISQDYWNLYNWGFHPRSFAMPRGKCPLEYYPIITKYYEYLRGCNDYAMHIPLNVQGLGYLAFQSSWTADIYKERIRRGIANGEDLIILGFHAIEEPDNIYGTNCPVSEFAEILRYINHLGLEVLPLSEAVDKLNK</sequence>
<dbReference type="HOGENOM" id="CLU_1136479_0_0_0"/>
<dbReference type="PANTHER" id="PTHR34216">
    <property type="match status" value="1"/>
</dbReference>
<dbReference type="InterPro" id="IPR051398">
    <property type="entry name" value="Polysacch_Deacetylase"/>
</dbReference>
<dbReference type="eggNOG" id="COG0726">
    <property type="taxonomic scope" value="Bacteria"/>
</dbReference>
<dbReference type="PANTHER" id="PTHR34216:SF3">
    <property type="entry name" value="POLY-BETA-1,6-N-ACETYL-D-GLUCOSAMINE N-DEACETYLASE"/>
    <property type="match status" value="1"/>
</dbReference>
<dbReference type="CDD" id="cd10970">
    <property type="entry name" value="CE4_DAC_u1_6s"/>
    <property type="match status" value="1"/>
</dbReference>
<dbReference type="KEGG" id="caci:CLOAM1435"/>
<name>B0VJ75_CLOAI</name>
<keyword evidence="5" id="KW-1185">Reference proteome</keyword>
<evidence type="ECO:0000259" key="3">
    <source>
        <dbReference type="PROSITE" id="PS51677"/>
    </source>
</evidence>
<dbReference type="GO" id="GO:0016810">
    <property type="term" value="F:hydrolase activity, acting on carbon-nitrogen (but not peptide) bonds"/>
    <property type="evidence" value="ECO:0007669"/>
    <property type="project" value="InterPro"/>
</dbReference>
<dbReference type="Gene3D" id="3.20.20.370">
    <property type="entry name" value="Glycoside hydrolase/deacetylase"/>
    <property type="match status" value="1"/>
</dbReference>
<evidence type="ECO:0000313" key="5">
    <source>
        <dbReference type="Proteomes" id="UP000002019"/>
    </source>
</evidence>
<dbReference type="STRING" id="459349.CLOAM1435"/>
<proteinExistence type="predicted"/>
<dbReference type="EMBL" id="CU466930">
    <property type="protein sequence ID" value="CAO81286.1"/>
    <property type="molecule type" value="Genomic_DNA"/>
</dbReference>
<accession>B0VJ75</accession>
<dbReference type="OrthoDB" id="2112962at2"/>
<dbReference type="Proteomes" id="UP000002019">
    <property type="component" value="Chromosome"/>
</dbReference>
<reference evidence="4 5" key="1">
    <citation type="journal article" date="2008" name="J. Bacteriol.">
        <title>'Candidatus Cloacamonas acidaminovorans': genome sequence reconstruction provides a first glimpse of a new bacterial division.</title>
        <authorList>
            <person name="Pelletier E."/>
            <person name="Kreimeyer A."/>
            <person name="Bocs S."/>
            <person name="Rouy Z."/>
            <person name="Gyapay G."/>
            <person name="Chouari R."/>
            <person name="Riviere D."/>
            <person name="Ganesan A."/>
            <person name="Daegelen P."/>
            <person name="Sghir A."/>
            <person name="Cohen G.N."/>
            <person name="Medigue C."/>
            <person name="Weissenbach J."/>
            <person name="Le Paslier D."/>
        </authorList>
    </citation>
    <scope>NUCLEOTIDE SEQUENCE [LARGE SCALE GENOMIC DNA]</scope>
    <source>
        <strain evidence="5">Evry</strain>
    </source>
</reference>
<dbReference type="PROSITE" id="PS51257">
    <property type="entry name" value="PROKAR_LIPOPROTEIN"/>
    <property type="match status" value="1"/>
</dbReference>
<dbReference type="RefSeq" id="WP_015425144.1">
    <property type="nucleotide sequence ID" value="NC_020449.1"/>
</dbReference>
<dbReference type="PROSITE" id="PS51677">
    <property type="entry name" value="NODB"/>
    <property type="match status" value="1"/>
</dbReference>
<dbReference type="SUPFAM" id="SSF88713">
    <property type="entry name" value="Glycoside hydrolase/deacetylase"/>
    <property type="match status" value="1"/>
</dbReference>
<organism evidence="4 5">
    <name type="scientific">Cloacimonas acidaminovorans (strain Evry)</name>
    <dbReference type="NCBI Taxonomy" id="459349"/>
    <lineage>
        <taxon>Bacteria</taxon>
        <taxon>Pseudomonadati</taxon>
        <taxon>Candidatus Cloacimonadota</taxon>
        <taxon>Candidatus Cloacimonadia</taxon>
        <taxon>Candidatus Cloacimonadales</taxon>
        <taxon>Candidatus Cloacimonadaceae</taxon>
        <taxon>Candidatus Cloacimonas</taxon>
    </lineage>
</organism>
<gene>
    <name evidence="4" type="ordered locus">CLOAM1435</name>
</gene>
<evidence type="ECO:0000256" key="1">
    <source>
        <dbReference type="ARBA" id="ARBA00004613"/>
    </source>
</evidence>
<feature type="domain" description="NodB homology" evidence="3">
    <location>
        <begin position="29"/>
        <end position="244"/>
    </location>
</feature>
<evidence type="ECO:0000313" key="4">
    <source>
        <dbReference type="EMBL" id="CAO81286.1"/>
    </source>
</evidence>
<dbReference type="AlphaFoldDB" id="B0VJ75"/>
<protein>
    <recommendedName>
        <fullName evidence="3">NodB homology domain-containing protein</fullName>
    </recommendedName>
</protein>
<dbReference type="InterPro" id="IPR011330">
    <property type="entry name" value="Glyco_hydro/deAcase_b/a-brl"/>
</dbReference>
<dbReference type="GO" id="GO:0005975">
    <property type="term" value="P:carbohydrate metabolic process"/>
    <property type="evidence" value="ECO:0007669"/>
    <property type="project" value="InterPro"/>
</dbReference>
<keyword evidence="2" id="KW-0732">Signal</keyword>
<dbReference type="InterPro" id="IPR002509">
    <property type="entry name" value="NODB_dom"/>
</dbReference>
<dbReference type="Pfam" id="PF01522">
    <property type="entry name" value="Polysacc_deac_1"/>
    <property type="match status" value="1"/>
</dbReference>